<name>A0A0M0JUY2_9EUKA</name>
<comment type="caution">
    <text evidence="6">The sequence shown here is derived from an EMBL/GenBank/DDBJ whole genome shotgun (WGS) entry which is preliminary data.</text>
</comment>
<dbReference type="OrthoDB" id="405870at2759"/>
<dbReference type="GO" id="GO:0009765">
    <property type="term" value="P:photosynthesis, light harvesting"/>
    <property type="evidence" value="ECO:0007669"/>
    <property type="project" value="InterPro"/>
</dbReference>
<dbReference type="InterPro" id="IPR001344">
    <property type="entry name" value="Chloro_AB-bd_pln"/>
</dbReference>
<dbReference type="PANTHER" id="PTHR21649">
    <property type="entry name" value="CHLOROPHYLL A/B BINDING PROTEIN"/>
    <property type="match status" value="1"/>
</dbReference>
<dbReference type="Proteomes" id="UP000037460">
    <property type="component" value="Unassembled WGS sequence"/>
</dbReference>
<keyword evidence="5" id="KW-0148">Chlorophyll</keyword>
<dbReference type="SUPFAM" id="SSF103511">
    <property type="entry name" value="Chlorophyll a-b binding protein"/>
    <property type="match status" value="1"/>
</dbReference>
<accession>A0A0M0JUY2</accession>
<feature type="binding site" evidence="5">
    <location>
        <position position="174"/>
    </location>
    <ligand>
        <name>chlorophyll a</name>
        <dbReference type="ChEBI" id="CHEBI:58416"/>
        <label>1</label>
    </ligand>
</feature>
<reference evidence="7" key="1">
    <citation type="journal article" date="2015" name="PLoS Genet.">
        <title>Genome Sequence and Transcriptome Analyses of Chrysochromulina tobin: Metabolic Tools for Enhanced Algal Fitness in the Prominent Order Prymnesiales (Haptophyceae).</title>
        <authorList>
            <person name="Hovde B.T."/>
            <person name="Deodato C.R."/>
            <person name="Hunsperger H.M."/>
            <person name="Ryken S.A."/>
            <person name="Yost W."/>
            <person name="Jha R.K."/>
            <person name="Patterson J."/>
            <person name="Monnat R.J. Jr."/>
            <person name="Barlow S.B."/>
            <person name="Starkenburg S.R."/>
            <person name="Cattolico R.A."/>
        </authorList>
    </citation>
    <scope>NUCLEOTIDE SEQUENCE</scope>
    <source>
        <strain evidence="7">CCMP291</strain>
    </source>
</reference>
<keyword evidence="4" id="KW-0934">Plastid</keyword>
<dbReference type="GO" id="GO:0016020">
    <property type="term" value="C:membrane"/>
    <property type="evidence" value="ECO:0007669"/>
    <property type="project" value="InterPro"/>
</dbReference>
<feature type="binding site" evidence="5">
    <location>
        <position position="66"/>
    </location>
    <ligand>
        <name>chlorophyll a</name>
        <dbReference type="ChEBI" id="CHEBI:58416"/>
        <label>1</label>
    </ligand>
</feature>
<keyword evidence="3" id="KW-0602">Photosynthesis</keyword>
<organism evidence="6 7">
    <name type="scientific">Chrysochromulina tobinii</name>
    <dbReference type="NCBI Taxonomy" id="1460289"/>
    <lineage>
        <taxon>Eukaryota</taxon>
        <taxon>Haptista</taxon>
        <taxon>Haptophyta</taxon>
        <taxon>Prymnesiophyceae</taxon>
        <taxon>Prymnesiales</taxon>
        <taxon>Chrysochromulinaceae</taxon>
        <taxon>Chrysochromulina</taxon>
    </lineage>
</organism>
<feature type="binding site" description="axial binding residue" evidence="5">
    <location>
        <position position="176"/>
    </location>
    <ligand>
        <name>chlorophyll b</name>
        <dbReference type="ChEBI" id="CHEBI:61721"/>
        <label>3</label>
    </ligand>
    <ligandPart>
        <name>Mg</name>
        <dbReference type="ChEBI" id="CHEBI:25107"/>
    </ligandPart>
</feature>
<evidence type="ECO:0000256" key="3">
    <source>
        <dbReference type="ARBA" id="ARBA00022531"/>
    </source>
</evidence>
<feature type="binding site" description="axial binding residue" evidence="5">
    <location>
        <position position="71"/>
    </location>
    <ligand>
        <name>chlorophyll b</name>
        <dbReference type="ChEBI" id="CHEBI:61721"/>
        <label>1</label>
    </ligand>
    <ligandPart>
        <name>Mg</name>
        <dbReference type="ChEBI" id="CHEBI:25107"/>
    </ligandPart>
</feature>
<feature type="binding site" evidence="5">
    <location>
        <position position="69"/>
    </location>
    <ligand>
        <name>chlorophyll a</name>
        <dbReference type="ChEBI" id="CHEBI:58416"/>
        <label>1</label>
    </ligand>
</feature>
<dbReference type="AlphaFoldDB" id="A0A0M0JUY2"/>
<evidence type="ECO:0000256" key="4">
    <source>
        <dbReference type="ARBA" id="ARBA00022640"/>
    </source>
</evidence>
<comment type="subcellular location">
    <subcellularLocation>
        <location evidence="1">Plastid</location>
        <location evidence="1">Chloroplast</location>
    </subcellularLocation>
</comment>
<keyword evidence="7" id="KW-1185">Reference proteome</keyword>
<dbReference type="Gene3D" id="1.10.3460.10">
    <property type="entry name" value="Chlorophyll a/b binding protein domain"/>
    <property type="match status" value="1"/>
</dbReference>
<evidence type="ECO:0000256" key="1">
    <source>
        <dbReference type="ARBA" id="ARBA00004229"/>
    </source>
</evidence>
<feature type="binding site" evidence="5">
    <location>
        <position position="171"/>
    </location>
    <ligand>
        <name>chlorophyll a</name>
        <dbReference type="ChEBI" id="CHEBI:58416"/>
        <label>1</label>
    </ligand>
</feature>
<proteinExistence type="predicted"/>
<sequence>MSLALSSLATMGFQAAPLVTRAAAASVSMSAIRPGDIGTTRPLGVFDPLGLMTKNPEKYRRFQELEIKHGRIAMLAFLHVIVTGAGYKWAGYCSYLSFPPLKFEDIPAGTIASWEALPQAGWAQIVALIAILDNSLFAQDPNREPGDVVGDRIPWVRYSDPAVKEYKLNTERNNGRAAMMGITGMVVHEGLTGNPIFPIEYVPGKFPLIAGLDALFA</sequence>
<dbReference type="InterPro" id="IPR022796">
    <property type="entry name" value="Chloroa_b-bind"/>
</dbReference>
<dbReference type="GO" id="GO:0009507">
    <property type="term" value="C:chloroplast"/>
    <property type="evidence" value="ECO:0007669"/>
    <property type="project" value="UniProtKB-SubCell"/>
</dbReference>
<dbReference type="GO" id="GO:0016168">
    <property type="term" value="F:chlorophyll binding"/>
    <property type="evidence" value="ECO:0007669"/>
    <property type="project" value="UniProtKB-KW"/>
</dbReference>
<keyword evidence="2" id="KW-0150">Chloroplast</keyword>
<evidence type="ECO:0000256" key="5">
    <source>
        <dbReference type="PIRSR" id="PIRSR601344-1"/>
    </source>
</evidence>
<feature type="binding site" description="axial binding residue" evidence="5">
    <location>
        <position position="136"/>
    </location>
    <ligand>
        <name>chlorophyll b</name>
        <dbReference type="ChEBI" id="CHEBI:61721"/>
        <label>1</label>
    </ligand>
    <ligandPart>
        <name>Mg</name>
        <dbReference type="ChEBI" id="CHEBI:25107"/>
    </ligandPart>
</feature>
<dbReference type="EMBL" id="JWZX01002278">
    <property type="protein sequence ID" value="KOO30157.1"/>
    <property type="molecule type" value="Genomic_DNA"/>
</dbReference>
<evidence type="ECO:0000256" key="2">
    <source>
        <dbReference type="ARBA" id="ARBA00022528"/>
    </source>
</evidence>
<keyword evidence="5" id="KW-0157">Chromophore</keyword>
<evidence type="ECO:0000313" key="6">
    <source>
        <dbReference type="EMBL" id="KOO30157.1"/>
    </source>
</evidence>
<evidence type="ECO:0000313" key="7">
    <source>
        <dbReference type="Proteomes" id="UP000037460"/>
    </source>
</evidence>
<dbReference type="Pfam" id="PF00504">
    <property type="entry name" value="Chloroa_b-bind"/>
    <property type="match status" value="1"/>
</dbReference>
<protein>
    <submittedName>
        <fullName evidence="6">Protein fucoxanthin chlorophyll a c protein</fullName>
    </submittedName>
</protein>
<gene>
    <name evidence="6" type="ORF">Ctob_009138</name>
</gene>